<dbReference type="InterPro" id="IPR041700">
    <property type="entry name" value="OMP_b-brl_3"/>
</dbReference>
<dbReference type="Pfam" id="PF07715">
    <property type="entry name" value="Plug"/>
    <property type="match status" value="1"/>
</dbReference>
<evidence type="ECO:0000256" key="3">
    <source>
        <dbReference type="ARBA" id="ARBA00022452"/>
    </source>
</evidence>
<evidence type="ECO:0000313" key="11">
    <source>
        <dbReference type="EMBL" id="NVE96037.1"/>
    </source>
</evidence>
<dbReference type="SUPFAM" id="SSF56935">
    <property type="entry name" value="Porins"/>
    <property type="match status" value="1"/>
</dbReference>
<organism evidence="11 12">
    <name type="scientific">Altererythrobacter lutimaris</name>
    <dbReference type="NCBI Taxonomy" id="2743979"/>
    <lineage>
        <taxon>Bacteria</taxon>
        <taxon>Pseudomonadati</taxon>
        <taxon>Pseudomonadota</taxon>
        <taxon>Alphaproteobacteria</taxon>
        <taxon>Sphingomonadales</taxon>
        <taxon>Erythrobacteraceae</taxon>
        <taxon>Altererythrobacter</taxon>
    </lineage>
</organism>
<dbReference type="EMBL" id="JABWTA010000001">
    <property type="protein sequence ID" value="NVE96037.1"/>
    <property type="molecule type" value="Genomic_DNA"/>
</dbReference>
<keyword evidence="5 7" id="KW-0472">Membrane</keyword>
<evidence type="ECO:0000256" key="7">
    <source>
        <dbReference type="PROSITE-ProRule" id="PRU01360"/>
    </source>
</evidence>
<dbReference type="Pfam" id="PF07660">
    <property type="entry name" value="STN"/>
    <property type="match status" value="1"/>
</dbReference>
<dbReference type="NCBIfam" id="TIGR01782">
    <property type="entry name" value="TonB-Xanth-Caul"/>
    <property type="match status" value="1"/>
</dbReference>
<dbReference type="InterPro" id="IPR011662">
    <property type="entry name" value="Secretin/TonB_short_N"/>
</dbReference>
<comment type="similarity">
    <text evidence="7">Belongs to the TonB-dependent receptor family.</text>
</comment>
<gene>
    <name evidence="11" type="ORF">HUO12_14120</name>
</gene>
<dbReference type="InterPro" id="IPR012910">
    <property type="entry name" value="Plug_dom"/>
</dbReference>
<dbReference type="InterPro" id="IPR036942">
    <property type="entry name" value="Beta-barrel_TonB_sf"/>
</dbReference>
<evidence type="ECO:0000256" key="2">
    <source>
        <dbReference type="ARBA" id="ARBA00022448"/>
    </source>
</evidence>
<feature type="chain" id="PRO_5033055834" evidence="9">
    <location>
        <begin position="27"/>
        <end position="1172"/>
    </location>
</feature>
<dbReference type="PANTHER" id="PTHR40980:SF4">
    <property type="entry name" value="TONB-DEPENDENT RECEPTOR-LIKE BETA-BARREL DOMAIN-CONTAINING PROTEIN"/>
    <property type="match status" value="1"/>
</dbReference>
<comment type="subcellular location">
    <subcellularLocation>
        <location evidence="1 7">Cell outer membrane</location>
        <topology evidence="1 7">Multi-pass membrane protein</topology>
    </subcellularLocation>
</comment>
<accession>A0A850HA44</accession>
<dbReference type="Gene3D" id="2.40.170.20">
    <property type="entry name" value="TonB-dependent receptor, beta-barrel domain"/>
    <property type="match status" value="2"/>
</dbReference>
<dbReference type="SUPFAM" id="SSF49464">
    <property type="entry name" value="Carboxypeptidase regulatory domain-like"/>
    <property type="match status" value="1"/>
</dbReference>
<dbReference type="SMART" id="SM00965">
    <property type="entry name" value="STN"/>
    <property type="match status" value="1"/>
</dbReference>
<evidence type="ECO:0000313" key="12">
    <source>
        <dbReference type="Proteomes" id="UP000546031"/>
    </source>
</evidence>
<dbReference type="Proteomes" id="UP000546031">
    <property type="component" value="Unassembled WGS sequence"/>
</dbReference>
<keyword evidence="12" id="KW-1185">Reference proteome</keyword>
<sequence length="1172" mass="127970">MVRNGFAFALLAAGCSLSAMTTAAVAQDNGSSQSEITSQRYDIEAQPLEAALDQFAQVSSADLLYSSVLVEGKQSTRIRGTFTPADALRRMLSGTGLTATQVSESTFSLREAGTPDRADGTQSQVSGVVRSAATGTALPGARIEVVGTDLVANTDDRGFFYFPAVALSASDLRITYLGQPSVLYPIPDNAFDRTRMGIALGEASSDIVVVGYLSSLQKSLNQQLRAANNSTVISSDLLGSFPAENVPEALRRVPGVAFGRDDATGEGNRITVRGFSSEAINVQLNGLELQGTGFERTIDLSGFLADNISEITIQKSLLPSMESTGSGGLVEIETKSGLDYDGLTAQIGVESENTLSGGFGDEFQINGLVSARLTDNFGVVATLQYRETDRRNFDADVAGVIPQVLPAGFTALFRVPGSQQFPFDPEFNSRLETGVSYLRRDREEENFTASLNFAWDVSDNTSLRLDLQRIQRDSFAETARTTASFLTTAVDMPIPELDGEVRRRTTLRALRPNLAFNVTDLEARQDTVSLRGTSNLDRWVFNYKAGYQYAVSRSNNANLSALGDQAANLTDLISPDTIVINPDDDVAMTQRVVGGGVIFQPNGLPVLSLSQAGLDFLNDPANYSLTSASRTLTDSPTDAYTLEGSARYLPAQSWFDYIEVGAKWDRSERGANDDVFATTSTGALLSVESYLRIFGRNTGLDAFGDGLVDTQGLGQIGADTFRSPFIVGDAVDAIFDGLPGFLADDPNTPENEERFRFTDRRNLDPILDSGGLVPTKTIEDRSAGYLETQFTFGDFEFVGGGRYERIFRSGQTISAPSVRPAVGASEPRETFVDAGLVEFSDLSGTQEIFTPSLIMNYRPQDSIVARFAYFRSTVNPDFRLIRRPRQISIDLRPTVNRAIIREANPDLRPTKTDNFDFDLSYYFTDSPGLVRVGFFYKDVKNNFTNVFFLDGTDTTVRDEIIETFGSLATDRPDLVAFDADTQFLRNRPENGEGGEIYGVELEAIRQLTFLPGRLSNFTFLGNLTWTQGDFPTLVSGRDDDGNLTQFELNRFLEDQPEWIYNASLSYAEGGFEGRVIYTYQSATASNFQVNGIDTVLPSYDTLDLRLSYTFDAGGSNFTVYLQGDDMLNSGNDIDLRRAFSSEFGGGSADFFFPDGYQFNGGRTLTAGIRARF</sequence>
<keyword evidence="3 7" id="KW-1134">Transmembrane beta strand</keyword>
<dbReference type="Gene3D" id="2.170.130.10">
    <property type="entry name" value="TonB-dependent receptor, plug domain"/>
    <property type="match status" value="1"/>
</dbReference>
<dbReference type="InterPro" id="IPR010104">
    <property type="entry name" value="TonB_rcpt_bac"/>
</dbReference>
<keyword evidence="2 7" id="KW-0813">Transport</keyword>
<name>A0A850HA44_9SPHN</name>
<evidence type="ECO:0000259" key="10">
    <source>
        <dbReference type="SMART" id="SM00965"/>
    </source>
</evidence>
<dbReference type="GO" id="GO:0009279">
    <property type="term" value="C:cell outer membrane"/>
    <property type="evidence" value="ECO:0007669"/>
    <property type="project" value="UniProtKB-SubCell"/>
</dbReference>
<dbReference type="PANTHER" id="PTHR40980">
    <property type="entry name" value="PLUG DOMAIN-CONTAINING PROTEIN"/>
    <property type="match status" value="1"/>
</dbReference>
<dbReference type="PROSITE" id="PS52016">
    <property type="entry name" value="TONB_DEPENDENT_REC_3"/>
    <property type="match status" value="1"/>
</dbReference>
<comment type="caution">
    <text evidence="11">The sequence shown here is derived from an EMBL/GenBank/DDBJ whole genome shotgun (WGS) entry which is preliminary data.</text>
</comment>
<dbReference type="Gene3D" id="3.55.50.30">
    <property type="match status" value="1"/>
</dbReference>
<feature type="region of interest" description="Disordered" evidence="8">
    <location>
        <begin position="104"/>
        <end position="125"/>
    </location>
</feature>
<dbReference type="PROSITE" id="PS51257">
    <property type="entry name" value="PROKAR_LIPOPROTEIN"/>
    <property type="match status" value="1"/>
</dbReference>
<dbReference type="InterPro" id="IPR008969">
    <property type="entry name" value="CarboxyPept-like_regulatory"/>
</dbReference>
<keyword evidence="11" id="KW-0675">Receptor</keyword>
<dbReference type="InterPro" id="IPR039426">
    <property type="entry name" value="TonB-dep_rcpt-like"/>
</dbReference>
<keyword evidence="4 7" id="KW-0812">Transmembrane</keyword>
<dbReference type="AlphaFoldDB" id="A0A850HA44"/>
<dbReference type="Gene3D" id="2.60.40.1120">
    <property type="entry name" value="Carboxypeptidase-like, regulatory domain"/>
    <property type="match status" value="1"/>
</dbReference>
<protein>
    <submittedName>
        <fullName evidence="11">TonB-dependent receptor</fullName>
    </submittedName>
</protein>
<dbReference type="Pfam" id="PF14905">
    <property type="entry name" value="OMP_b-brl_3"/>
    <property type="match status" value="1"/>
</dbReference>
<dbReference type="InterPro" id="IPR037066">
    <property type="entry name" value="Plug_dom_sf"/>
</dbReference>
<evidence type="ECO:0000256" key="9">
    <source>
        <dbReference type="SAM" id="SignalP"/>
    </source>
</evidence>
<feature type="signal peptide" evidence="9">
    <location>
        <begin position="1"/>
        <end position="26"/>
    </location>
</feature>
<proteinExistence type="inferred from homology"/>
<feature type="domain" description="Secretin/TonB short N-terminal" evidence="10">
    <location>
        <begin position="61"/>
        <end position="112"/>
    </location>
</feature>
<reference evidence="11 12" key="1">
    <citation type="submission" date="2020-06" db="EMBL/GenBank/DDBJ databases">
        <title>Altererythrobacter lutimaris sp. nov., a marine bacterium isolated from a tidal flat.</title>
        <authorList>
            <person name="Kim D."/>
            <person name="Yoo Y."/>
            <person name="Kim J.-J."/>
        </authorList>
    </citation>
    <scope>NUCLEOTIDE SEQUENCE [LARGE SCALE GENOMIC DNA]</scope>
    <source>
        <strain evidence="11 12">JGD-16</strain>
    </source>
</reference>
<keyword evidence="6 7" id="KW-0998">Cell outer membrane</keyword>
<keyword evidence="9" id="KW-0732">Signal</keyword>
<evidence type="ECO:0000256" key="5">
    <source>
        <dbReference type="ARBA" id="ARBA00023136"/>
    </source>
</evidence>
<evidence type="ECO:0000256" key="1">
    <source>
        <dbReference type="ARBA" id="ARBA00004571"/>
    </source>
</evidence>
<evidence type="ECO:0000256" key="8">
    <source>
        <dbReference type="SAM" id="MobiDB-lite"/>
    </source>
</evidence>
<evidence type="ECO:0000256" key="6">
    <source>
        <dbReference type="ARBA" id="ARBA00023237"/>
    </source>
</evidence>
<evidence type="ECO:0000256" key="4">
    <source>
        <dbReference type="ARBA" id="ARBA00022692"/>
    </source>
</evidence>